<feature type="domain" description="Mechanosensitive ion channel MscS" evidence="8">
    <location>
        <begin position="634"/>
        <end position="700"/>
    </location>
</feature>
<comment type="caution">
    <text evidence="9">The sequence shown here is derived from an EMBL/GenBank/DDBJ whole genome shotgun (WGS) entry which is preliminary data.</text>
</comment>
<dbReference type="PANTHER" id="PTHR30347:SF1">
    <property type="entry name" value="MECHANOSENSITIVE CHANNEL MSCK"/>
    <property type="match status" value="1"/>
</dbReference>
<dbReference type="InterPro" id="IPR006685">
    <property type="entry name" value="MscS_channel_2nd"/>
</dbReference>
<keyword evidence="3" id="KW-1003">Cell membrane</keyword>
<dbReference type="Gene3D" id="1.10.287.1260">
    <property type="match status" value="1"/>
</dbReference>
<keyword evidence="10" id="KW-1185">Reference proteome</keyword>
<dbReference type="Pfam" id="PF00924">
    <property type="entry name" value="MS_channel_2nd"/>
    <property type="match status" value="1"/>
</dbReference>
<evidence type="ECO:0000256" key="3">
    <source>
        <dbReference type="ARBA" id="ARBA00022475"/>
    </source>
</evidence>
<dbReference type="SUPFAM" id="SSF82861">
    <property type="entry name" value="Mechanosensitive channel protein MscS (YggB), transmembrane region"/>
    <property type="match status" value="1"/>
</dbReference>
<proteinExistence type="inferred from homology"/>
<keyword evidence="5 7" id="KW-1133">Transmembrane helix</keyword>
<evidence type="ECO:0000256" key="5">
    <source>
        <dbReference type="ARBA" id="ARBA00022989"/>
    </source>
</evidence>
<dbReference type="Gene3D" id="2.30.30.60">
    <property type="match status" value="1"/>
</dbReference>
<dbReference type="RefSeq" id="WP_168869852.1">
    <property type="nucleotide sequence ID" value="NZ_JABAIA010000001.1"/>
</dbReference>
<dbReference type="SUPFAM" id="SSF50182">
    <property type="entry name" value="Sm-like ribonucleoproteins"/>
    <property type="match status" value="1"/>
</dbReference>
<accession>A0A847R9V9</accession>
<dbReference type="PANTHER" id="PTHR30347">
    <property type="entry name" value="POTASSIUM CHANNEL RELATED"/>
    <property type="match status" value="1"/>
</dbReference>
<keyword evidence="6 7" id="KW-0472">Membrane</keyword>
<dbReference type="GO" id="GO:0005886">
    <property type="term" value="C:plasma membrane"/>
    <property type="evidence" value="ECO:0007669"/>
    <property type="project" value="UniProtKB-SubCell"/>
</dbReference>
<feature type="transmembrane region" description="Helical" evidence="7">
    <location>
        <begin position="390"/>
        <end position="409"/>
    </location>
</feature>
<feature type="transmembrane region" description="Helical" evidence="7">
    <location>
        <begin position="448"/>
        <end position="472"/>
    </location>
</feature>
<reference evidence="9 10" key="1">
    <citation type="submission" date="2020-04" db="EMBL/GenBank/DDBJ databases">
        <authorList>
            <person name="Yin C."/>
        </authorList>
    </citation>
    <scope>NUCLEOTIDE SEQUENCE [LARGE SCALE GENOMIC DNA]</scope>
    <source>
        <strain evidence="9 10">Ae27</strain>
    </source>
</reference>
<feature type="transmembrane region" description="Helical" evidence="7">
    <location>
        <begin position="337"/>
        <end position="356"/>
    </location>
</feature>
<dbReference type="Gene3D" id="3.30.70.100">
    <property type="match status" value="1"/>
</dbReference>
<dbReference type="InterPro" id="IPR011014">
    <property type="entry name" value="MscS_channel_TM-2"/>
</dbReference>
<organism evidence="9 10">
    <name type="scientific">Chitinophaga varians</name>
    <dbReference type="NCBI Taxonomy" id="2202339"/>
    <lineage>
        <taxon>Bacteria</taxon>
        <taxon>Pseudomonadati</taxon>
        <taxon>Bacteroidota</taxon>
        <taxon>Chitinophagia</taxon>
        <taxon>Chitinophagales</taxon>
        <taxon>Chitinophagaceae</taxon>
        <taxon>Chitinophaga</taxon>
    </lineage>
</organism>
<dbReference type="InterPro" id="IPR011066">
    <property type="entry name" value="MscS_channel_C_sf"/>
</dbReference>
<evidence type="ECO:0000256" key="1">
    <source>
        <dbReference type="ARBA" id="ARBA00004651"/>
    </source>
</evidence>
<comment type="subcellular location">
    <subcellularLocation>
        <location evidence="1">Cell membrane</location>
        <topology evidence="1">Multi-pass membrane protein</topology>
    </subcellularLocation>
</comment>
<dbReference type="InterPro" id="IPR023408">
    <property type="entry name" value="MscS_beta-dom_sf"/>
</dbReference>
<dbReference type="EMBL" id="JABAIA010000001">
    <property type="protein sequence ID" value="NLR63869.1"/>
    <property type="molecule type" value="Genomic_DNA"/>
</dbReference>
<feature type="transmembrane region" description="Helical" evidence="7">
    <location>
        <begin position="592"/>
        <end position="613"/>
    </location>
</feature>
<dbReference type="InterPro" id="IPR052702">
    <property type="entry name" value="MscS-like_channel"/>
</dbReference>
<evidence type="ECO:0000313" key="9">
    <source>
        <dbReference type="EMBL" id="NLR63869.1"/>
    </source>
</evidence>
<evidence type="ECO:0000259" key="8">
    <source>
        <dbReference type="Pfam" id="PF00924"/>
    </source>
</evidence>
<feature type="transmembrane region" description="Helical" evidence="7">
    <location>
        <begin position="505"/>
        <end position="525"/>
    </location>
</feature>
<feature type="transmembrane region" description="Helical" evidence="7">
    <location>
        <begin position="421"/>
        <end position="442"/>
    </location>
</feature>
<gene>
    <name evidence="9" type="ORF">HGH92_06105</name>
</gene>
<sequence>MTKSLHGTCTKRIPVILVFLCCFIFGRNIAGAQPAGKDTTAPAAPGPAKLSADSLLIRMEELHNTLNRINDITARGFDTRGMEAELPEMKSNLQIIEDNLKLYNKVLNVRNLQMFHVLLGDMREHLDDWRSRLFEYNKELVRMNAEMMAFTKDSFVRQIKADTTFRKFYLPELKELKGKWDEAKKATTLHLDKIAVLQAGVSGSYFKAIELENKVNEQLRVFSIKSLGKEYNYLWEDKVRTDSSAATLAQQSSKSFEGLGKILNYYSRAHSENWLWMFLIGVVFFFRVNKQFRRIKKAGRAELLLPPYIKYLRALPFSGTLVIILNIASFFDLHAPAAYLDLLQSFLLFLLTVLFWRRWERRMFVYWIGICVLYLFTTATAAVVVPDVRVRIWMLVLNALSVVTGLFIYFRIYKNLSAGRLVRIVSMIFVVLNVLAALFNLFGRLSIAQVYSTAAIAGLLQIIGLTVFIQIVEEAFYLQMQSSRIAGGITARFDFEKIRAGLHKILVALVVVLWLMVFATNLNIYNELYTGVSSLITAPRIIGNTSFTLGNILLFFVILLISNLFQKYIGYFFGETDDDKIGEVKEKSSRLLLLRLLVLVAGFLIAIAASGLPMDKITVVLGALGVGIGLGLQNIVNNLVSGVILIFERPLKIGDYVEVAGQKGRMKDIGIRSSRMVTTEGAEVTVPNGDLLSSKLINWTLSNNHVRTELLLTIAPSSALPLAKEIILEEVSASDIIIGKVAPELLVKSINDSSIALKLQVWIQNVHQEEAFKSRMLQQIYQRLKDNEITMS</sequence>
<dbReference type="InterPro" id="IPR010920">
    <property type="entry name" value="LSM_dom_sf"/>
</dbReference>
<dbReference type="Proteomes" id="UP000570474">
    <property type="component" value="Unassembled WGS sequence"/>
</dbReference>
<dbReference type="AlphaFoldDB" id="A0A847R9V9"/>
<keyword evidence="4 7" id="KW-0812">Transmembrane</keyword>
<feature type="transmembrane region" description="Helical" evidence="7">
    <location>
        <begin position="311"/>
        <end position="331"/>
    </location>
</feature>
<feature type="transmembrane region" description="Helical" evidence="7">
    <location>
        <begin position="545"/>
        <end position="565"/>
    </location>
</feature>
<feature type="transmembrane region" description="Helical" evidence="7">
    <location>
        <begin position="619"/>
        <end position="647"/>
    </location>
</feature>
<feature type="transmembrane region" description="Helical" evidence="7">
    <location>
        <begin position="363"/>
        <end position="384"/>
    </location>
</feature>
<evidence type="ECO:0000256" key="7">
    <source>
        <dbReference type="SAM" id="Phobius"/>
    </source>
</evidence>
<evidence type="ECO:0000256" key="2">
    <source>
        <dbReference type="ARBA" id="ARBA00008017"/>
    </source>
</evidence>
<dbReference type="SUPFAM" id="SSF82689">
    <property type="entry name" value="Mechanosensitive channel protein MscS (YggB), C-terminal domain"/>
    <property type="match status" value="1"/>
</dbReference>
<dbReference type="GO" id="GO:0008381">
    <property type="term" value="F:mechanosensitive monoatomic ion channel activity"/>
    <property type="evidence" value="ECO:0007669"/>
    <property type="project" value="UniProtKB-ARBA"/>
</dbReference>
<protein>
    <submittedName>
        <fullName evidence="9">Mechanosensitive ion channel</fullName>
    </submittedName>
</protein>
<name>A0A847R9V9_9BACT</name>
<feature type="transmembrane region" description="Helical" evidence="7">
    <location>
        <begin position="274"/>
        <end position="290"/>
    </location>
</feature>
<evidence type="ECO:0000256" key="4">
    <source>
        <dbReference type="ARBA" id="ARBA00022692"/>
    </source>
</evidence>
<comment type="similarity">
    <text evidence="2">Belongs to the MscS (TC 1.A.23) family.</text>
</comment>
<evidence type="ECO:0000256" key="6">
    <source>
        <dbReference type="ARBA" id="ARBA00023136"/>
    </source>
</evidence>
<evidence type="ECO:0000313" key="10">
    <source>
        <dbReference type="Proteomes" id="UP000570474"/>
    </source>
</evidence>